<keyword evidence="2" id="KW-1133">Transmembrane helix</keyword>
<dbReference type="Proteomes" id="UP000184322">
    <property type="component" value="Chromosome"/>
</dbReference>
<evidence type="ECO:0000313" key="6">
    <source>
        <dbReference type="Proteomes" id="UP000184322"/>
    </source>
</evidence>
<feature type="domain" description="Mycoplasma immunoglobulin binding protein M2" evidence="4">
    <location>
        <begin position="879"/>
        <end position="1040"/>
    </location>
</feature>
<dbReference type="InterPro" id="IPR058860">
    <property type="entry name" value="MIB_M2"/>
</dbReference>
<feature type="compositionally biased region" description="Pro residues" evidence="1">
    <location>
        <begin position="500"/>
        <end position="511"/>
    </location>
</feature>
<dbReference type="InterPro" id="IPR030942">
    <property type="entry name" value="Mycoplas_M_dom"/>
</dbReference>
<organism evidence="5 6">
    <name type="scientific">Mycoplasmopsis pullorum</name>
    <dbReference type="NCBI Taxonomy" id="48003"/>
    <lineage>
        <taxon>Bacteria</taxon>
        <taxon>Bacillati</taxon>
        <taxon>Mycoplasmatota</taxon>
        <taxon>Mycoplasmoidales</taxon>
        <taxon>Metamycoplasmataceae</taxon>
        <taxon>Mycoplasmopsis</taxon>
    </lineage>
</organism>
<sequence>MNKAKRNKLLKGALVLGGTLTTSALITSFIYYGREKSDIIKNRPVSKTYVDPTLSDKINIIIRTEFNSITDNNVKEKEATKLLFIFEDEVIKVKRLDIKIPDDEEEAKKPIIIDITNDIPEGYEIDKTKHENVNEIEVFLGKENKIFVNLIKNIKITTVKFMDGEEQVGDNVEFETENLDEINVQEKVPKDYKIQDDFDLSTILLGLINKVPVVKLREEFKTTLIYRTLKEDTIYIKEVKTYEDESVDPNEYLPENYEFEEHQDHELTPIVDGGEFVFYVKEKPDLQTTTINYVLESALIKTTPIVKIRYTKITENEIKSNIPEGYDIVAEKFDITKIKLGEVNEVQVYIPRKKVYTRVIYKLNDGNVIKDVKLYEWDNVELYASSYVPEKYKLVDGQNPNLVIGKEDLTNSYFVELIEKPAVTPPPAEPEEPAEKPKPPVENNPNDENTPNNQPNSSTINQPNTDSNNNSNTSSSNETSGGRVVSNGGRLLNESELDDPNPPSFDIPPSNPVTLDSSDRSKQREYVLKMRNLSAKIRREKVDVNTIAELMPTLQDFEREKVVQWLNGEKSLKQLGLAMNNTQLDTVADMREAAANQWDAYINDYLKNFDKYMAEGKVLIPPKNWYEPYPVLGFVSDDNNPVYIRNKKLNSTKRGFRYSNTKWDKYGRSGGMQGRGEYPGWKSTNLSAQDSSYRAPSGESRISENDETHRITIDGGGIVTFTYTPESSNEAGKQQGEQLMAFMDATNPNAVRDILTYLKKHPNISGLFIRNIGLNDANQDLSEIFKNLPLQIDKLTLNFETTKMTGLKYLKDKRLKQVELVTTKPNINDNIGDVSGNRYGWGIDPISFLNTEFVAHDYTNTYGHDNYNSIQVQYGPIQFNVIRPGAGSTLDDVNKGMNLVLFEHRDWKVFNGAHGDQGWPIKIDLSETNLKSLKGINLGKYIFRVLKLPSNGSVFEISISEFCDSQFVKVLGKWGPTEKPKILFGDSSTTKIHLSGGADQFHGEWTHQLQGLLEGLKNGSPAVRTIIVDDEDVAATLKSSPAYSSQFNVVVGGKGGYNFD</sequence>
<feature type="compositionally biased region" description="Low complexity" evidence="1">
    <location>
        <begin position="441"/>
        <end position="456"/>
    </location>
</feature>
<feature type="region of interest" description="Disordered" evidence="1">
    <location>
        <begin position="423"/>
        <end position="522"/>
    </location>
</feature>
<name>A0A1L4FRW1_9BACT</name>
<dbReference type="STRING" id="48003.BLA55_01605"/>
<evidence type="ECO:0000313" key="5">
    <source>
        <dbReference type="EMBL" id="APJ38365.1"/>
    </source>
</evidence>
<feature type="domain" description="IgG-blocking virulence" evidence="3">
    <location>
        <begin position="644"/>
        <end position="861"/>
    </location>
</feature>
<dbReference type="NCBIfam" id="TIGR04526">
    <property type="entry name" value="predic_Ig_block"/>
    <property type="match status" value="1"/>
</dbReference>
<dbReference type="AlphaFoldDB" id="A0A1L4FRW1"/>
<dbReference type="KEGG" id="mpul:BLA55_01605"/>
<reference evidence="6" key="1">
    <citation type="submission" date="2016-10" db="EMBL/GenBank/DDBJ databases">
        <authorList>
            <person name="Beylefeld A."/>
            <person name="Abolnik C."/>
        </authorList>
    </citation>
    <scope>NUCLEOTIDE SEQUENCE [LARGE SCALE GENOMIC DNA]</scope>
    <source>
        <strain evidence="6">B359_6</strain>
    </source>
</reference>
<feature type="compositionally biased region" description="Low complexity" evidence="1">
    <location>
        <begin position="464"/>
        <end position="480"/>
    </location>
</feature>
<evidence type="ECO:0000256" key="1">
    <source>
        <dbReference type="SAM" id="MobiDB-lite"/>
    </source>
</evidence>
<dbReference type="OrthoDB" id="400621at2"/>
<protein>
    <recommendedName>
        <fullName evidence="7">Immunoglobulin-blocking virulence protein</fullName>
    </recommendedName>
</protein>
<dbReference type="InterPro" id="IPR030941">
    <property type="entry name" value="Predic_Ig_block"/>
</dbReference>
<evidence type="ECO:0000256" key="2">
    <source>
        <dbReference type="SAM" id="Phobius"/>
    </source>
</evidence>
<feature type="region of interest" description="Disordered" evidence="1">
    <location>
        <begin position="670"/>
        <end position="703"/>
    </location>
</feature>
<keyword evidence="6" id="KW-1185">Reference proteome</keyword>
<feature type="transmembrane region" description="Helical" evidence="2">
    <location>
        <begin position="12"/>
        <end position="33"/>
    </location>
</feature>
<accession>A0A1L4FRW1</accession>
<evidence type="ECO:0000259" key="3">
    <source>
        <dbReference type="Pfam" id="PF26360"/>
    </source>
</evidence>
<gene>
    <name evidence="5" type="ORF">BLA55_01605</name>
</gene>
<dbReference type="RefSeq" id="WP_073372368.1">
    <property type="nucleotide sequence ID" value="NZ_CP017813.1"/>
</dbReference>
<dbReference type="EMBL" id="CP017813">
    <property type="protein sequence ID" value="APJ38365.1"/>
    <property type="molecule type" value="Genomic_DNA"/>
</dbReference>
<evidence type="ECO:0008006" key="7">
    <source>
        <dbReference type="Google" id="ProtNLM"/>
    </source>
</evidence>
<dbReference type="Pfam" id="PF26360">
    <property type="entry name" value="MIB_M1"/>
    <property type="match status" value="1"/>
</dbReference>
<evidence type="ECO:0000259" key="4">
    <source>
        <dbReference type="Pfam" id="PF26364"/>
    </source>
</evidence>
<keyword evidence="2" id="KW-0812">Transmembrane</keyword>
<keyword evidence="2" id="KW-0472">Membrane</keyword>
<proteinExistence type="predicted"/>
<feature type="compositionally biased region" description="Polar residues" evidence="1">
    <location>
        <begin position="682"/>
        <end position="694"/>
    </location>
</feature>
<dbReference type="Pfam" id="PF26364">
    <property type="entry name" value="MIB_M2"/>
    <property type="match status" value="1"/>
</dbReference>